<feature type="region of interest" description="Disordered" evidence="2">
    <location>
        <begin position="325"/>
        <end position="379"/>
    </location>
</feature>
<dbReference type="InterPro" id="IPR053198">
    <property type="entry name" value="Gynoecium_Dev_Regulator"/>
</dbReference>
<feature type="compositionally biased region" description="Low complexity" evidence="2">
    <location>
        <begin position="364"/>
        <end position="376"/>
    </location>
</feature>
<dbReference type="CDD" id="cd06410">
    <property type="entry name" value="PB1_UP2"/>
    <property type="match status" value="1"/>
</dbReference>
<proteinExistence type="predicted"/>
<dbReference type="InterPro" id="IPR000270">
    <property type="entry name" value="PB1_dom"/>
</dbReference>
<evidence type="ECO:0000259" key="3">
    <source>
        <dbReference type="PROSITE" id="PS51745"/>
    </source>
</evidence>
<accession>A0A151QT73</accession>
<organism evidence="4 5">
    <name type="scientific">Cajanus cajan</name>
    <name type="common">Pigeon pea</name>
    <name type="synonym">Cajanus indicus</name>
    <dbReference type="NCBI Taxonomy" id="3821"/>
    <lineage>
        <taxon>Eukaryota</taxon>
        <taxon>Viridiplantae</taxon>
        <taxon>Streptophyta</taxon>
        <taxon>Embryophyta</taxon>
        <taxon>Tracheophyta</taxon>
        <taxon>Spermatophyta</taxon>
        <taxon>Magnoliopsida</taxon>
        <taxon>eudicotyledons</taxon>
        <taxon>Gunneridae</taxon>
        <taxon>Pentapetalae</taxon>
        <taxon>rosids</taxon>
        <taxon>fabids</taxon>
        <taxon>Fabales</taxon>
        <taxon>Fabaceae</taxon>
        <taxon>Papilionoideae</taxon>
        <taxon>50 kb inversion clade</taxon>
        <taxon>NPAAA clade</taxon>
        <taxon>indigoferoid/millettioid clade</taxon>
        <taxon>Phaseoleae</taxon>
        <taxon>Cajanus</taxon>
    </lineage>
</organism>
<dbReference type="Proteomes" id="UP000075243">
    <property type="component" value="Unassembled WGS sequence"/>
</dbReference>
<dbReference type="SUPFAM" id="SSF54277">
    <property type="entry name" value="CAD &amp; PB1 domains"/>
    <property type="match status" value="1"/>
</dbReference>
<dbReference type="Gramene" id="C.cajan_45121.t">
    <property type="protein sequence ID" value="C.cajan_45121.t"/>
    <property type="gene ID" value="C.cajan_45121"/>
</dbReference>
<gene>
    <name evidence="4" type="ORF">KK1_045669</name>
</gene>
<dbReference type="STRING" id="3821.A0A151QT73"/>
<comment type="subunit">
    <text evidence="1">Homodimers and heterodimers.</text>
</comment>
<dbReference type="SMART" id="SM00666">
    <property type="entry name" value="PB1"/>
    <property type="match status" value="1"/>
</dbReference>
<feature type="domain" description="PB1" evidence="3">
    <location>
        <begin position="93"/>
        <end position="195"/>
    </location>
</feature>
<dbReference type="Pfam" id="PF00564">
    <property type="entry name" value="PB1"/>
    <property type="match status" value="1"/>
</dbReference>
<evidence type="ECO:0000313" key="5">
    <source>
        <dbReference type="Proteomes" id="UP000075243"/>
    </source>
</evidence>
<dbReference type="AlphaFoldDB" id="A0A151QT73"/>
<evidence type="ECO:0000313" key="4">
    <source>
        <dbReference type="EMBL" id="KYP33470.1"/>
    </source>
</evidence>
<dbReference type="PROSITE" id="PS51745">
    <property type="entry name" value="PB1"/>
    <property type="match status" value="1"/>
</dbReference>
<feature type="region of interest" description="Disordered" evidence="2">
    <location>
        <begin position="38"/>
        <end position="94"/>
    </location>
</feature>
<feature type="compositionally biased region" description="Pro residues" evidence="2">
    <location>
        <begin position="339"/>
        <end position="351"/>
    </location>
</feature>
<dbReference type="EMBL" id="KQ484878">
    <property type="protein sequence ID" value="KYP33470.1"/>
    <property type="molecule type" value="Genomic_DNA"/>
</dbReference>
<sequence>MVTKKERTEEVRKVSQRSGEVAHWINYLHIKAGSSLPHPKASLFLHSSSHPTPPSMEAQPTPPPPHQPNYPDSVDSSPRSSWDEPSPSPGSGKLRLMCSYGGHIVPRPHDRSLCYVGGDTRIVVVPRHTSLAELSTRLSKSLNHARPFALKYQLPSEDLDSLVSLTTDEDLDNMIDEFENSPLKPSRIRLFLFPAQPHLPLGLGLGLGLGLASAKSEEWLSGSLDGGLSESASVNCLLGLDDEAAAANNSGKLPKEATVTVTVTETNSSFGSASSVANLPPIKVRVEDGVKVPQDQRVAGVEEQFAQLGVGQKQEEGFVAVVSDDDRSDHGVPLGFRKPPTPLPQPQPQPPQFQQKSAGAVDFPSPESLSSDSSLSNAMSRTNPAIYQDQAQIQSGNSQVLNNTMVDPKLNATDPQGRIQMQQHVQEHGYVLQPQFDQQPPQLQQSQQPQQYMHGTHLIHHTPAGPVSIPASYYPVYQQQLHHLDQQYPVYYVQPRQAQAYNLSVQPSNVAESATTVASSQSQNLPNSAAYNPMRNVPLPSSEVTAGAYRRTPATPQLVQVPHTKHHQQYVAYSQIHHPQSVPPNSAVPATYAYDYADPAYAQVFYTQPMAPSMPSQYQTMTAAAAVLPEGSTQLPSDGLKQQVRTSQPL</sequence>
<name>A0A151QT73_CAJCA</name>
<keyword evidence="5" id="KW-1185">Reference proteome</keyword>
<dbReference type="InterPro" id="IPR053793">
    <property type="entry name" value="PB1-like"/>
</dbReference>
<dbReference type="OMA" id="QRHYFYQ"/>
<protein>
    <recommendedName>
        <fullName evidence="3">PB1 domain-containing protein</fullName>
    </recommendedName>
</protein>
<dbReference type="PANTHER" id="PTHR31066:SF68">
    <property type="entry name" value="SERINE_THREONINE-PROTEIN KINASE YAKA-RELATED"/>
    <property type="match status" value="1"/>
</dbReference>
<dbReference type="Gene3D" id="3.10.20.90">
    <property type="entry name" value="Phosphatidylinositol 3-kinase Catalytic Subunit, Chain A, domain 1"/>
    <property type="match status" value="1"/>
</dbReference>
<dbReference type="PANTHER" id="PTHR31066">
    <property type="entry name" value="OS05G0427100 PROTEIN-RELATED"/>
    <property type="match status" value="1"/>
</dbReference>
<feature type="region of interest" description="Disordered" evidence="2">
    <location>
        <begin position="631"/>
        <end position="650"/>
    </location>
</feature>
<reference evidence="4" key="1">
    <citation type="journal article" date="2012" name="Nat. Biotechnol.">
        <title>Draft genome sequence of pigeonpea (Cajanus cajan), an orphan legume crop of resource-poor farmers.</title>
        <authorList>
            <person name="Varshney R.K."/>
            <person name="Chen W."/>
            <person name="Li Y."/>
            <person name="Bharti A.K."/>
            <person name="Saxena R.K."/>
            <person name="Schlueter J.A."/>
            <person name="Donoghue M.T."/>
            <person name="Azam S."/>
            <person name="Fan G."/>
            <person name="Whaley A.M."/>
            <person name="Farmer A.D."/>
            <person name="Sheridan J."/>
            <person name="Iwata A."/>
            <person name="Tuteja R."/>
            <person name="Penmetsa R.V."/>
            <person name="Wu W."/>
            <person name="Upadhyaya H.D."/>
            <person name="Yang S.P."/>
            <person name="Shah T."/>
            <person name="Saxena K.B."/>
            <person name="Michael T."/>
            <person name="McCombie W.R."/>
            <person name="Yang B."/>
            <person name="Zhang G."/>
            <person name="Yang H."/>
            <person name="Wang J."/>
            <person name="Spillane C."/>
            <person name="Cook D.R."/>
            <person name="May G.D."/>
            <person name="Xu X."/>
            <person name="Jackson S.A."/>
        </authorList>
    </citation>
    <scope>NUCLEOTIDE SEQUENCE [LARGE SCALE GENOMIC DNA]</scope>
</reference>
<evidence type="ECO:0000256" key="2">
    <source>
        <dbReference type="SAM" id="MobiDB-lite"/>
    </source>
</evidence>
<evidence type="ECO:0000256" key="1">
    <source>
        <dbReference type="ARBA" id="ARBA00011726"/>
    </source>
</evidence>